<dbReference type="Proteomes" id="UP000593932">
    <property type="component" value="Chromosome"/>
</dbReference>
<dbReference type="InterPro" id="IPR058148">
    <property type="entry name" value="M949_RS01915-like_dom"/>
</dbReference>
<proteinExistence type="predicted"/>
<evidence type="ECO:0000313" key="1">
    <source>
        <dbReference type="EMBL" id="QOW21539.1"/>
    </source>
</evidence>
<sequence>MVAISMLLLAGCDGVKRVQSENPMPAVAVAPTPSVQTGKQSLGASELQTLSLVEPVIDTLHFTDRHGDQAVVCSRLAKHAEDPVDGTVADRIVLSAEVYSLPATRAPTAAGWQHTDDIECDGVDIEAGFYPDSVSVTDLDGNGTAELTFAYHRFCGGGIDPRDVTVCLREGGDSYVLEGQTPVRVGNDPPFGAGFQMDAALSAAPQWVQDQVLTTFQQLRDEAAAESHTN</sequence>
<evidence type="ECO:0008006" key="3">
    <source>
        <dbReference type="Google" id="ProtNLM"/>
    </source>
</evidence>
<accession>A0A7S6ZUR4</accession>
<name>A0A7S6ZUR4_9GAMM</name>
<protein>
    <recommendedName>
        <fullName evidence="3">Lipoprotein</fullName>
    </recommendedName>
</protein>
<dbReference type="EMBL" id="CP063657">
    <property type="protein sequence ID" value="QOW21539.1"/>
    <property type="molecule type" value="Genomic_DNA"/>
</dbReference>
<evidence type="ECO:0000313" key="2">
    <source>
        <dbReference type="Proteomes" id="UP000593932"/>
    </source>
</evidence>
<gene>
    <name evidence="1" type="ORF">INQ42_09820</name>
</gene>
<keyword evidence="2" id="KW-1185">Reference proteome</keyword>
<organism evidence="1 2">
    <name type="scientific">Novilysobacter avium</name>
    <dbReference type="NCBI Taxonomy" id="2781023"/>
    <lineage>
        <taxon>Bacteria</taxon>
        <taxon>Pseudomonadati</taxon>
        <taxon>Pseudomonadota</taxon>
        <taxon>Gammaproteobacteria</taxon>
        <taxon>Lysobacterales</taxon>
        <taxon>Lysobacteraceae</taxon>
        <taxon>Novilysobacter</taxon>
    </lineage>
</organism>
<dbReference type="NCBIfam" id="NF046077">
    <property type="entry name" value="LPS_M949_RS01915"/>
    <property type="match status" value="1"/>
</dbReference>
<dbReference type="RefSeq" id="WP_194034106.1">
    <property type="nucleotide sequence ID" value="NZ_CP063657.1"/>
</dbReference>
<reference evidence="1 2" key="1">
    <citation type="submission" date="2020-10" db="EMBL/GenBank/DDBJ databases">
        <title>complete genome sequencing of Lysobacter sp. H23M41.</title>
        <authorList>
            <person name="Bae J.-W."/>
            <person name="Lee S.-Y."/>
        </authorList>
    </citation>
    <scope>NUCLEOTIDE SEQUENCE [LARGE SCALE GENOMIC DNA]</scope>
    <source>
        <strain evidence="1 2">H23M41</strain>
    </source>
</reference>